<keyword evidence="2" id="KW-0472">Membrane</keyword>
<dbReference type="Proteomes" id="UP001530377">
    <property type="component" value="Unassembled WGS sequence"/>
</dbReference>
<evidence type="ECO:0000313" key="4">
    <source>
        <dbReference type="EMBL" id="KAL3811283.1"/>
    </source>
</evidence>
<proteinExistence type="predicted"/>
<feature type="signal peptide" evidence="3">
    <location>
        <begin position="1"/>
        <end position="22"/>
    </location>
</feature>
<feature type="transmembrane region" description="Helical" evidence="2">
    <location>
        <begin position="210"/>
        <end position="228"/>
    </location>
</feature>
<accession>A0ABD3REE1</accession>
<keyword evidence="2" id="KW-0812">Transmembrane</keyword>
<evidence type="ECO:0000256" key="2">
    <source>
        <dbReference type="SAM" id="Phobius"/>
    </source>
</evidence>
<evidence type="ECO:0000256" key="1">
    <source>
        <dbReference type="SAM" id="MobiDB-lite"/>
    </source>
</evidence>
<feature type="chain" id="PRO_5044825908" evidence="3">
    <location>
        <begin position="23"/>
        <end position="355"/>
    </location>
</feature>
<sequence length="355" mass="39325">MTRMRQGFPCLTILSAATLLRSLMPILIHPTTESLAQPAPSRRRRLFRTPLFSSLENNNHGDDGADDRPGPSSRGRGAFEPFERIVQKVTGNDDYALGVIAKSVVGSAAQGVEGTVRSVTGNKDYQFGDLTKKVVGATTHGVEDLVKSATGNERYQFGDLTRATLNAAGNAITYSEKSLKTIRDNNIHELVELLNMHWTKTMGDRERTEAFTVVVYLGATMILAYNFIANLMSGMVFAAAWTRICMETGETPTYPGNWSKFLQAKSTMDIFFGGPCLPARALIAIPWFFQYRKFVVGVTRVLPLREKFPIINRYAALIVSWLVANIAFVGGITLLMMKTWSLLHSFYSVRVASVH</sequence>
<keyword evidence="3" id="KW-0732">Signal</keyword>
<evidence type="ECO:0000313" key="5">
    <source>
        <dbReference type="Proteomes" id="UP001530377"/>
    </source>
</evidence>
<keyword evidence="5" id="KW-1185">Reference proteome</keyword>
<dbReference type="AlphaFoldDB" id="A0ABD3REE1"/>
<reference evidence="4 5" key="1">
    <citation type="submission" date="2024-10" db="EMBL/GenBank/DDBJ databases">
        <title>Updated reference genomes for cyclostephanoid diatoms.</title>
        <authorList>
            <person name="Roberts W.R."/>
            <person name="Alverson A.J."/>
        </authorList>
    </citation>
    <scope>NUCLEOTIDE SEQUENCE [LARGE SCALE GENOMIC DNA]</scope>
    <source>
        <strain evidence="4 5">AJA228-03</strain>
    </source>
</reference>
<comment type="caution">
    <text evidence="4">The sequence shown here is derived from an EMBL/GenBank/DDBJ whole genome shotgun (WGS) entry which is preliminary data.</text>
</comment>
<keyword evidence="2" id="KW-1133">Transmembrane helix</keyword>
<feature type="compositionally biased region" description="Basic and acidic residues" evidence="1">
    <location>
        <begin position="59"/>
        <end position="69"/>
    </location>
</feature>
<organism evidence="4 5">
    <name type="scientific">Cyclostephanos tholiformis</name>
    <dbReference type="NCBI Taxonomy" id="382380"/>
    <lineage>
        <taxon>Eukaryota</taxon>
        <taxon>Sar</taxon>
        <taxon>Stramenopiles</taxon>
        <taxon>Ochrophyta</taxon>
        <taxon>Bacillariophyta</taxon>
        <taxon>Coscinodiscophyceae</taxon>
        <taxon>Thalassiosirophycidae</taxon>
        <taxon>Stephanodiscales</taxon>
        <taxon>Stephanodiscaceae</taxon>
        <taxon>Cyclostephanos</taxon>
    </lineage>
</organism>
<feature type="transmembrane region" description="Helical" evidence="2">
    <location>
        <begin position="314"/>
        <end position="337"/>
    </location>
</feature>
<protein>
    <submittedName>
        <fullName evidence="4">Uncharacterized protein</fullName>
    </submittedName>
</protein>
<evidence type="ECO:0000256" key="3">
    <source>
        <dbReference type="SAM" id="SignalP"/>
    </source>
</evidence>
<feature type="region of interest" description="Disordered" evidence="1">
    <location>
        <begin position="53"/>
        <end position="79"/>
    </location>
</feature>
<name>A0ABD3REE1_9STRA</name>
<gene>
    <name evidence="4" type="ORF">ACHAXA_009283</name>
</gene>
<dbReference type="EMBL" id="JALLPB020000270">
    <property type="protein sequence ID" value="KAL3811283.1"/>
    <property type="molecule type" value="Genomic_DNA"/>
</dbReference>